<dbReference type="SUPFAM" id="SSF63411">
    <property type="entry name" value="LuxS/MPP-like metallohydrolase"/>
    <property type="match status" value="2"/>
</dbReference>
<sequence>MNPLFYYLLQKDLNNFKQSLDNATSAKPSSSLSKSWQSATATEQRCDVNGRDDKGRTCLHLIAAMDSEKQLDFARVALSQLNINVNLQDAESGWTALHRAMYGASISFARLLLARDDIDLSIKDREGFTAFDLYNLSIDGPIPDPHHSARSELYTWGTNRNYLLGNAHGDDRQLPERISIKRDADSADRSAERFKYLNVSKVCMSKSHTGIITEEETNNVRFCGFGGGGRLGRSVHTQYAFETPSSSLDVRLVDMALAQDHTLLLDAEGHVYSFGSNKYQQLGYAVDTPTSQHAKFANTSDPFQITPKRIVGVLKKEVMVGVAAGKTASACWKDDTLYTWGMNEGHLGYDKSSTPVQSTPRKVTSIKQNVDAVAISDRSMGVLTDNGDVTMFYNSAYVKVIFQHFKSDRNRAGTAASMKPTITKLKCSSNTFGALSSLGEVFIFASPNEATSTIKPQKVWSFRNNFTAVKDFDVGLNGTVILCTVSGSVFVKTAKSTMEAIPAGWKEGKAKTSKFSRIPYLHRVSEVHASESGAFAALRKPPAHKPIHLGKDTLGDDLESEMFMGGSVVDSEATSTGPRADVVGDDENSQHDDGDLDIEAKIIECEVFSKRYNKRSKDNGVQHSDKRVAACDMNLKCNNGEVIPIHKCIYKARSPVVRALIEGTGEGVDGVRIENGTLRLPDALSHPLTLHILNRYLYTDSLLSIWDPRVSRALRSHTRHDQAIKTRDTLRALCRLLSLKTLEPYLDSLVVRDIPATLGADLQMRYKNGIADGDVRLNFADGRYALVDSVLLKTRTGFFHAMFDDPVWTDSRQEAASPMEIDMTHMRVETFSYILQYIYSGSEELNVGCEDLKEYISTLFEIIEYGNELMMDRLKLAASSAIRPFITLNTAVDVVQKAHMFECHALVDSILADMTTQLESVLEKHVLEDMDDDLLLLLEKHIRDRQNDHMPIRQVCQALLDNLVESNREWLLEQDIPQPILQTHLRYWNKPKSPKLVGVSSSLIMSPKNGLKAQQSPPTTPDIAPLSLTSTANIPPIDDIFDMDDDRPTGAGAGAATATATPLSKHTSPWQQPTTPSAHTMHAAHTPNSTESNKMSDFRSIIQAEAEASTPSKTYSQSPLSNSVASVGKMSQKEKRRLANEREKQERESRAGANAASSSPHTPPTPAWRVPERRSSAWGGGSAGSAGGVGVGANGHSQSPNASAGASAQQPASTKSGSVQSNVIVPTREKGKKISTQSGNAWSQAPAFASPPLNTPPSRPSLGEIMTDNSFEAIQTEQQDLASIHSAQHTRKKKSMVEIQREEREREEEQTFLKWWAEEERRTKEALGMDVGPQQVRNYQRPIPAGQLPVYDLALEVLESDKRRVQEELSALVKAGKPTSAVEEKQWKQRIAQLEVLEGSNDPEVRYNFKNGIVDMSKAYYRYLSQKDFERERLSKLMERLLQMKVIPDVVPPFTPSAELVVDFAVDELAEKDSEKAVRPVIPGSYVRAGLSTSRPELQIKIFDAQPALYSLIIVDPDVPDAANERYTSLLHLLGANLKLSATTSQQDLNKQLDEAVMSYIPPHPAQGSGYHRYTVLLVKQEKEFIGEVNREGFSVREYVDSVQGAPVAGHMWRAVHDEDSSKVYAALGKKEPVIILINERSSSVYKEMANLIENYFEDYNNIIQGVNSKISETNTQFGTQRRTTLNFIKSELSECDDILSQIELEMSTPQLKQSYGAEHREKSELLSKLRREINDLIKSSDRHDLLGDSGEATTDSPYNNDERGGLLQGLDRVEDGNRRLENSHRVALDTEDIGADILRNLRMQREQIENTHNTLGQADTGGCEVIHSFIRRSAHAQITTLPNKIRVASDNSPGHFNSLGVYVHAGSRFEKPELSGASHIVDKLAFKSTHSRSEEDVSNSITRLGGQFLASSSRETLMYQASIFKNDTKPAMDILSDTILNPALSQDEIEYQLQSAFWEIKEIESKPDLILPELLHNVAYTDNTLGNALLCPEDRLNSITKPVIEKYLHDWFSPSRMVVAGCGIEHEELVQLTQQYFGGLQNNSKSDSENDAQSALSTQSATYTGGDLYLEDPSQEFTHIYIAFEGVGINDDDVYATAILQMILGGGGSFSAGGPGKGMYSRCYTHVLNYYHAVDFCASFHHCYSDSGLFGISASVLPGYNHNIVQLLCRELALLTMPSYLGGINQVELDRARNQLKSSLMMALESRLVQVEDLGRQVQVNGRRVEIDEMCKRIDEVDLEGIRRVATRILKPTPGDLNNGKGSGKPTVVAQGKLRGLKDVNSTLAKYGL</sequence>
<dbReference type="InterPro" id="IPR036610">
    <property type="entry name" value="PEBP-like_sf"/>
</dbReference>
<dbReference type="Pfam" id="PF01161">
    <property type="entry name" value="PBP"/>
    <property type="match status" value="1"/>
</dbReference>
<dbReference type="SUPFAM" id="SSF50985">
    <property type="entry name" value="RCC1/BLIP-II"/>
    <property type="match status" value="1"/>
</dbReference>
<dbReference type="InterPro" id="IPR011333">
    <property type="entry name" value="SKP1/BTB/POZ_sf"/>
</dbReference>
<name>A0A4T0FG36_9BASI</name>
<evidence type="ECO:0000256" key="6">
    <source>
        <dbReference type="ARBA" id="ARBA00022927"/>
    </source>
</evidence>
<dbReference type="InterPro" id="IPR009091">
    <property type="entry name" value="RCC1/BLIP-II"/>
</dbReference>
<dbReference type="Gene3D" id="1.20.58.1180">
    <property type="match status" value="1"/>
</dbReference>
<evidence type="ECO:0000256" key="5">
    <source>
        <dbReference type="ARBA" id="ARBA00022737"/>
    </source>
</evidence>
<dbReference type="PANTHER" id="PTHR22872">
    <property type="entry name" value="BTK-BINDING PROTEIN-RELATED"/>
    <property type="match status" value="1"/>
</dbReference>
<dbReference type="Pfam" id="PF05193">
    <property type="entry name" value="Peptidase_M16_C"/>
    <property type="match status" value="1"/>
</dbReference>
<keyword evidence="7" id="KW-1133">Transmembrane helix</keyword>
<dbReference type="InterPro" id="IPR002110">
    <property type="entry name" value="Ankyrin_rpt"/>
</dbReference>
<dbReference type="SMART" id="SM00248">
    <property type="entry name" value="ANK"/>
    <property type="match status" value="2"/>
</dbReference>
<keyword evidence="4" id="KW-0812">Transmembrane</keyword>
<comment type="caution">
    <text evidence="13">The sequence shown here is derived from an EMBL/GenBank/DDBJ whole genome shotgun (WGS) entry which is preliminary data.</text>
</comment>
<dbReference type="Gene3D" id="1.25.40.20">
    <property type="entry name" value="Ankyrin repeat-containing domain"/>
    <property type="match status" value="1"/>
</dbReference>
<feature type="region of interest" description="Disordered" evidence="11">
    <location>
        <begin position="1008"/>
        <end position="1028"/>
    </location>
</feature>
<dbReference type="GO" id="GO:0016020">
    <property type="term" value="C:membrane"/>
    <property type="evidence" value="ECO:0007669"/>
    <property type="project" value="UniProtKB-SubCell"/>
</dbReference>
<dbReference type="Pfam" id="PF12796">
    <property type="entry name" value="Ank_2"/>
    <property type="match status" value="1"/>
</dbReference>
<keyword evidence="9" id="KW-0472">Membrane</keyword>
<keyword evidence="14" id="KW-1185">Reference proteome</keyword>
<keyword evidence="3" id="KW-0813">Transport</keyword>
<evidence type="ECO:0000256" key="10">
    <source>
        <dbReference type="PROSITE-ProRule" id="PRU00235"/>
    </source>
</evidence>
<dbReference type="SMART" id="SM00225">
    <property type="entry name" value="BTB"/>
    <property type="match status" value="2"/>
</dbReference>
<dbReference type="InterPro" id="IPR008914">
    <property type="entry name" value="PEBP"/>
</dbReference>
<feature type="compositionally biased region" description="Polar residues" evidence="11">
    <location>
        <begin position="1062"/>
        <end position="1078"/>
    </location>
</feature>
<dbReference type="Pfam" id="PF12352">
    <property type="entry name" value="V-SNARE_C"/>
    <property type="match status" value="1"/>
</dbReference>
<dbReference type="InterPro" id="IPR007705">
    <property type="entry name" value="Vesicle_trsprt_v-SNARE_N"/>
</dbReference>
<dbReference type="InterPro" id="IPR001431">
    <property type="entry name" value="Pept_M16_Zn_BS"/>
</dbReference>
<dbReference type="CDD" id="cd15862">
    <property type="entry name" value="SNARE_Vti1"/>
    <property type="match status" value="1"/>
</dbReference>
<dbReference type="InterPro" id="IPR000210">
    <property type="entry name" value="BTB/POZ_dom"/>
</dbReference>
<accession>A0A4T0FG36</accession>
<dbReference type="GO" id="GO:0005737">
    <property type="term" value="C:cytoplasm"/>
    <property type="evidence" value="ECO:0007669"/>
    <property type="project" value="UniProtKB-ARBA"/>
</dbReference>
<evidence type="ECO:0000256" key="7">
    <source>
        <dbReference type="ARBA" id="ARBA00022989"/>
    </source>
</evidence>
<dbReference type="InterPro" id="IPR011249">
    <property type="entry name" value="Metalloenz_LuxS/M16"/>
</dbReference>
<feature type="compositionally biased region" description="Polar residues" evidence="11">
    <location>
        <begin position="1109"/>
        <end position="1125"/>
    </location>
</feature>
<dbReference type="Pfam" id="PF05008">
    <property type="entry name" value="V-SNARE"/>
    <property type="match status" value="1"/>
</dbReference>
<dbReference type="Gene3D" id="1.20.58.400">
    <property type="entry name" value="t-snare proteins"/>
    <property type="match status" value="1"/>
</dbReference>
<feature type="domain" description="BTB" evidence="12">
    <location>
        <begin position="773"/>
        <end position="847"/>
    </location>
</feature>
<dbReference type="EMBL" id="SPNW01000064">
    <property type="protein sequence ID" value="TIA87121.1"/>
    <property type="molecule type" value="Genomic_DNA"/>
</dbReference>
<keyword evidence="5" id="KW-0677">Repeat</keyword>
<evidence type="ECO:0000256" key="3">
    <source>
        <dbReference type="ARBA" id="ARBA00022448"/>
    </source>
</evidence>
<dbReference type="Gene3D" id="3.30.830.10">
    <property type="entry name" value="Metalloenzyme, LuxS/M16 peptidase-like"/>
    <property type="match status" value="2"/>
</dbReference>
<feature type="compositionally biased region" description="Polar residues" evidence="11">
    <location>
        <begin position="1086"/>
        <end position="1095"/>
    </location>
</feature>
<keyword evidence="8" id="KW-0175">Coiled coil</keyword>
<dbReference type="Pfam" id="PF00675">
    <property type="entry name" value="Peptidase_M16"/>
    <property type="match status" value="1"/>
</dbReference>
<dbReference type="PANTHER" id="PTHR22872:SF2">
    <property type="entry name" value="INHIBITOR OF BRUTON TYROSINE KINASE"/>
    <property type="match status" value="1"/>
</dbReference>
<feature type="repeat" description="RCC1" evidence="10">
    <location>
        <begin position="335"/>
        <end position="386"/>
    </location>
</feature>
<feature type="compositionally biased region" description="Gly residues" evidence="11">
    <location>
        <begin position="1178"/>
        <end position="1193"/>
    </location>
</feature>
<dbReference type="OrthoDB" id="1893551at2759"/>
<dbReference type="PROSITE" id="PS50097">
    <property type="entry name" value="BTB"/>
    <property type="match status" value="2"/>
</dbReference>
<keyword evidence="6" id="KW-0653">Protein transport</keyword>
<dbReference type="InterPro" id="IPR007863">
    <property type="entry name" value="Peptidase_M16_C"/>
</dbReference>
<dbReference type="InterPro" id="IPR038407">
    <property type="entry name" value="v-SNARE_N_sf"/>
</dbReference>
<feature type="repeat" description="RCC1" evidence="10">
    <location>
        <begin position="269"/>
        <end position="335"/>
    </location>
</feature>
<gene>
    <name evidence="13" type="ORF">E3P99_03374</name>
</gene>
<comment type="subcellular location">
    <subcellularLocation>
        <location evidence="1">Membrane</location>
        <topology evidence="1">Single-pass type IV membrane protein</topology>
    </subcellularLocation>
</comment>
<evidence type="ECO:0000256" key="9">
    <source>
        <dbReference type="ARBA" id="ARBA00023136"/>
    </source>
</evidence>
<feature type="region of interest" description="Disordered" evidence="11">
    <location>
        <begin position="569"/>
        <end position="593"/>
    </location>
</feature>
<dbReference type="SUPFAM" id="SSF54695">
    <property type="entry name" value="POZ domain"/>
    <property type="match status" value="1"/>
</dbReference>
<evidence type="ECO:0000256" key="4">
    <source>
        <dbReference type="ARBA" id="ARBA00022692"/>
    </source>
</evidence>
<comment type="similarity">
    <text evidence="2">Belongs to the VTI1 family.</text>
</comment>
<feature type="compositionally biased region" description="Low complexity" evidence="11">
    <location>
        <begin position="1194"/>
        <end position="1213"/>
    </location>
</feature>
<evidence type="ECO:0000256" key="2">
    <source>
        <dbReference type="ARBA" id="ARBA00006108"/>
    </source>
</evidence>
<dbReference type="SUPFAM" id="SSF49777">
    <property type="entry name" value="PEBP-like"/>
    <property type="match status" value="1"/>
</dbReference>
<organism evidence="13 14">
    <name type="scientific">Wallemia hederae</name>
    <dbReference type="NCBI Taxonomy" id="1540922"/>
    <lineage>
        <taxon>Eukaryota</taxon>
        <taxon>Fungi</taxon>
        <taxon>Dikarya</taxon>
        <taxon>Basidiomycota</taxon>
        <taxon>Wallemiomycotina</taxon>
        <taxon>Wallemiomycetes</taxon>
        <taxon>Wallemiales</taxon>
        <taxon>Wallemiaceae</taxon>
        <taxon>Wallemia</taxon>
    </lineage>
</organism>
<evidence type="ECO:0000256" key="1">
    <source>
        <dbReference type="ARBA" id="ARBA00004211"/>
    </source>
</evidence>
<dbReference type="CDD" id="cd00866">
    <property type="entry name" value="PEBP_euk"/>
    <property type="match status" value="1"/>
</dbReference>
<evidence type="ECO:0000256" key="8">
    <source>
        <dbReference type="ARBA" id="ARBA00023054"/>
    </source>
</evidence>
<feature type="region of interest" description="Disordered" evidence="11">
    <location>
        <begin position="1743"/>
        <end position="1766"/>
    </location>
</feature>
<dbReference type="Pfam" id="PF00651">
    <property type="entry name" value="BTB"/>
    <property type="match status" value="1"/>
</dbReference>
<dbReference type="InterPro" id="IPR011765">
    <property type="entry name" value="Pept_M16_N"/>
</dbReference>
<feature type="repeat" description="RCC1" evidence="10">
    <location>
        <begin position="151"/>
        <end position="215"/>
    </location>
</feature>
<evidence type="ECO:0000313" key="13">
    <source>
        <dbReference type="EMBL" id="TIA87121.1"/>
    </source>
</evidence>
<dbReference type="InterPro" id="IPR051625">
    <property type="entry name" value="Signaling_Regulatory_Domain"/>
</dbReference>
<protein>
    <recommendedName>
        <fullName evidence="12">BTB domain-containing protein</fullName>
    </recommendedName>
</protein>
<feature type="compositionally biased region" description="Basic and acidic residues" evidence="11">
    <location>
        <begin position="1131"/>
        <end position="1150"/>
    </location>
</feature>
<dbReference type="SUPFAM" id="SSF47661">
    <property type="entry name" value="t-snare proteins"/>
    <property type="match status" value="1"/>
</dbReference>
<dbReference type="InterPro" id="IPR036770">
    <property type="entry name" value="Ankyrin_rpt-contain_sf"/>
</dbReference>
<dbReference type="Gene3D" id="3.30.710.10">
    <property type="entry name" value="Potassium Channel Kv1.1, Chain A"/>
    <property type="match status" value="2"/>
</dbReference>
<proteinExistence type="inferred from homology"/>
<evidence type="ECO:0000256" key="11">
    <source>
        <dbReference type="SAM" id="MobiDB-lite"/>
    </source>
</evidence>
<dbReference type="SUPFAM" id="SSF48403">
    <property type="entry name" value="Ankyrin repeat"/>
    <property type="match status" value="1"/>
</dbReference>
<dbReference type="FunFam" id="1.20.5.110:FF:000002">
    <property type="entry name" value="Vesicle transport through interaction with t-SNAREsB"/>
    <property type="match status" value="1"/>
</dbReference>
<dbReference type="GO" id="GO:0046872">
    <property type="term" value="F:metal ion binding"/>
    <property type="evidence" value="ECO:0007669"/>
    <property type="project" value="InterPro"/>
</dbReference>
<dbReference type="GO" id="GO:0004222">
    <property type="term" value="F:metalloendopeptidase activity"/>
    <property type="evidence" value="ECO:0007669"/>
    <property type="project" value="InterPro"/>
</dbReference>
<dbReference type="InterPro" id="IPR035810">
    <property type="entry name" value="PEBP_euk"/>
</dbReference>
<dbReference type="PROSITE" id="PS00143">
    <property type="entry name" value="INSULINASE"/>
    <property type="match status" value="1"/>
</dbReference>
<dbReference type="Gene3D" id="3.90.280.10">
    <property type="entry name" value="PEBP-like"/>
    <property type="match status" value="1"/>
</dbReference>
<dbReference type="GO" id="GO:0016192">
    <property type="term" value="P:vesicle-mediated transport"/>
    <property type="evidence" value="ECO:0007669"/>
    <property type="project" value="InterPro"/>
</dbReference>
<evidence type="ECO:0000313" key="14">
    <source>
        <dbReference type="Proteomes" id="UP000310189"/>
    </source>
</evidence>
<dbReference type="Gene3D" id="1.20.5.110">
    <property type="match status" value="1"/>
</dbReference>
<dbReference type="GO" id="GO:0006886">
    <property type="term" value="P:intracellular protein transport"/>
    <property type="evidence" value="ECO:0007669"/>
    <property type="project" value="InterPro"/>
</dbReference>
<evidence type="ECO:0000259" key="12">
    <source>
        <dbReference type="PROSITE" id="PS50097"/>
    </source>
</evidence>
<feature type="domain" description="BTB" evidence="12">
    <location>
        <begin position="631"/>
        <end position="702"/>
    </location>
</feature>
<feature type="region of interest" description="Disordered" evidence="11">
    <location>
        <begin position="1042"/>
        <end position="1222"/>
    </location>
</feature>
<dbReference type="PROSITE" id="PS50012">
    <property type="entry name" value="RCC1_3"/>
    <property type="match status" value="3"/>
</dbReference>
<dbReference type="SUPFAM" id="SSF58038">
    <property type="entry name" value="SNARE fusion complex"/>
    <property type="match status" value="1"/>
</dbReference>
<dbReference type="Gene3D" id="2.130.10.30">
    <property type="entry name" value="Regulator of chromosome condensation 1/beta-lactamase-inhibitor protein II"/>
    <property type="match status" value="1"/>
</dbReference>
<dbReference type="InterPro" id="IPR010989">
    <property type="entry name" value="SNARE"/>
</dbReference>
<reference evidence="13 14" key="1">
    <citation type="submission" date="2019-03" db="EMBL/GenBank/DDBJ databases">
        <title>Sequencing 23 genomes of Wallemia ichthyophaga.</title>
        <authorList>
            <person name="Gostincar C."/>
        </authorList>
    </citation>
    <scope>NUCLEOTIDE SEQUENCE [LARGE SCALE GENOMIC DNA]</scope>
    <source>
        <strain evidence="13 14">EXF-5753</strain>
    </source>
</reference>
<dbReference type="Proteomes" id="UP000310189">
    <property type="component" value="Unassembled WGS sequence"/>
</dbReference>
<dbReference type="GO" id="GO:0006508">
    <property type="term" value="P:proteolysis"/>
    <property type="evidence" value="ECO:0007669"/>
    <property type="project" value="InterPro"/>
</dbReference>
<dbReference type="InterPro" id="IPR000408">
    <property type="entry name" value="Reg_chr_condens"/>
</dbReference>